<protein>
    <recommendedName>
        <fullName evidence="5">tRNA pseudouridine synthase B</fullName>
        <ecNumber evidence="5">5.4.99.25</ecNumber>
    </recommendedName>
    <alternativeName>
        <fullName evidence="5">tRNA pseudouridine(55) synthase</fullName>
        <shortName evidence="5">Psi55 synthase</shortName>
    </alternativeName>
    <alternativeName>
        <fullName evidence="5">tRNA pseudouridylate synthase</fullName>
    </alternativeName>
    <alternativeName>
        <fullName evidence="5">tRNA-uridine isomerase</fullName>
    </alternativeName>
</protein>
<gene>
    <name evidence="5 7" type="primary">truB</name>
    <name evidence="7" type="ORF">K7C98_34735</name>
</gene>
<keyword evidence="8" id="KW-1185">Reference proteome</keyword>
<evidence type="ECO:0000256" key="2">
    <source>
        <dbReference type="ARBA" id="ARBA00005642"/>
    </source>
</evidence>
<feature type="active site" description="Nucleophile" evidence="5">
    <location>
        <position position="44"/>
    </location>
</feature>
<evidence type="ECO:0000256" key="5">
    <source>
        <dbReference type="HAMAP-Rule" id="MF_01080"/>
    </source>
</evidence>
<keyword evidence="4 5" id="KW-0413">Isomerase</keyword>
<dbReference type="InterPro" id="IPR020103">
    <property type="entry name" value="PsdUridine_synth_cat_dom_sf"/>
</dbReference>
<dbReference type="RefSeq" id="WP_224196140.1">
    <property type="nucleotide sequence ID" value="NZ_JAIRAU010000047.1"/>
</dbReference>
<evidence type="ECO:0000256" key="4">
    <source>
        <dbReference type="ARBA" id="ARBA00023235"/>
    </source>
</evidence>
<dbReference type="NCBIfam" id="TIGR00431">
    <property type="entry name" value="TruB"/>
    <property type="match status" value="1"/>
</dbReference>
<comment type="similarity">
    <text evidence="2 5">Belongs to the pseudouridine synthase TruB family. Type 1 subfamily.</text>
</comment>
<dbReference type="GO" id="GO:0160148">
    <property type="term" value="F:tRNA pseudouridine(55) synthase activity"/>
    <property type="evidence" value="ECO:0007669"/>
    <property type="project" value="UniProtKB-EC"/>
</dbReference>
<comment type="catalytic activity">
    <reaction evidence="1 5">
        <text>uridine(55) in tRNA = pseudouridine(55) in tRNA</text>
        <dbReference type="Rhea" id="RHEA:42532"/>
        <dbReference type="Rhea" id="RHEA-COMP:10101"/>
        <dbReference type="Rhea" id="RHEA-COMP:10102"/>
        <dbReference type="ChEBI" id="CHEBI:65314"/>
        <dbReference type="ChEBI" id="CHEBI:65315"/>
        <dbReference type="EC" id="5.4.99.25"/>
    </reaction>
</comment>
<dbReference type="InterPro" id="IPR002501">
    <property type="entry name" value="PsdUridine_synth_N"/>
</dbReference>
<name>A0ABS7U1L6_9BACT</name>
<organism evidence="7 8">
    <name type="scientific">Nannocystis pusilla</name>
    <dbReference type="NCBI Taxonomy" id="889268"/>
    <lineage>
        <taxon>Bacteria</taxon>
        <taxon>Pseudomonadati</taxon>
        <taxon>Myxococcota</taxon>
        <taxon>Polyangia</taxon>
        <taxon>Nannocystales</taxon>
        <taxon>Nannocystaceae</taxon>
        <taxon>Nannocystis</taxon>
    </lineage>
</organism>
<reference evidence="7" key="1">
    <citation type="submission" date="2021-08" db="EMBL/GenBank/DDBJ databases">
        <authorList>
            <person name="Stevens D.C."/>
        </authorList>
    </citation>
    <scope>NUCLEOTIDE SEQUENCE</scope>
    <source>
        <strain evidence="7">DSM 53165</strain>
    </source>
</reference>
<dbReference type="PANTHER" id="PTHR13767:SF2">
    <property type="entry name" value="PSEUDOURIDYLATE SYNTHASE TRUB1"/>
    <property type="match status" value="1"/>
</dbReference>
<dbReference type="Proteomes" id="UP001139031">
    <property type="component" value="Unassembled WGS sequence"/>
</dbReference>
<dbReference type="HAMAP" id="MF_01080">
    <property type="entry name" value="TruB_bact"/>
    <property type="match status" value="1"/>
</dbReference>
<dbReference type="InterPro" id="IPR014780">
    <property type="entry name" value="tRNA_psdUridine_synth_TruB"/>
</dbReference>
<comment type="caution">
    <text evidence="7">The sequence shown here is derived from an EMBL/GenBank/DDBJ whole genome shotgun (WGS) entry which is preliminary data.</text>
</comment>
<evidence type="ECO:0000256" key="3">
    <source>
        <dbReference type="ARBA" id="ARBA00022694"/>
    </source>
</evidence>
<dbReference type="PANTHER" id="PTHR13767">
    <property type="entry name" value="TRNA-PSEUDOURIDINE SYNTHASE"/>
    <property type="match status" value="1"/>
</dbReference>
<dbReference type="Pfam" id="PF01509">
    <property type="entry name" value="TruB_N"/>
    <property type="match status" value="1"/>
</dbReference>
<feature type="domain" description="Pseudouridine synthase II N-terminal" evidence="6">
    <location>
        <begin position="29"/>
        <end position="177"/>
    </location>
</feature>
<keyword evidence="3 5" id="KW-0819">tRNA processing</keyword>
<evidence type="ECO:0000256" key="1">
    <source>
        <dbReference type="ARBA" id="ARBA00000385"/>
    </source>
</evidence>
<dbReference type="Gene3D" id="3.30.2350.10">
    <property type="entry name" value="Pseudouridine synthase"/>
    <property type="match status" value="1"/>
</dbReference>
<evidence type="ECO:0000313" key="7">
    <source>
        <dbReference type="EMBL" id="MBZ5714417.1"/>
    </source>
</evidence>
<accession>A0ABS7U1L6</accession>
<sequence>MTTQAERCGVLLVDKPEGPTSHDVVGFVRWVLNEKQVGHCGTLDPLASGLLVVCVGGATRLVPYLSAVDKVYRARFGLGRATTTADREGETIAEIAVAPAQAAAAADVLKDMCGALELPPPVYSAVKLEGRPAHARARRGEVLALPPRPMELRSATEIEVGEDAIDATCAVSKGTYVRSLAEELGRRLGLPAHLAALRRTACGSLALVDPRTVPVGVSARLPDLAGAPPKYRLGLAGGESRDAMRARLEAALLAPAEVLPFPVRRLDEGEAEAFRGLLHGRGVDAAALPEVAPTLAEGRDPAARQALWFRDALVVVRLDGPLWRPEKVIHAAVAASVTPS</sequence>
<dbReference type="EC" id="5.4.99.25" evidence="5"/>
<comment type="function">
    <text evidence="5">Responsible for synthesis of pseudouridine from uracil-55 in the psi GC loop of transfer RNAs.</text>
</comment>
<proteinExistence type="inferred from homology"/>
<dbReference type="EMBL" id="JAIRAU010000047">
    <property type="protein sequence ID" value="MBZ5714417.1"/>
    <property type="molecule type" value="Genomic_DNA"/>
</dbReference>
<evidence type="ECO:0000313" key="8">
    <source>
        <dbReference type="Proteomes" id="UP001139031"/>
    </source>
</evidence>
<dbReference type="SUPFAM" id="SSF55120">
    <property type="entry name" value="Pseudouridine synthase"/>
    <property type="match status" value="1"/>
</dbReference>
<evidence type="ECO:0000259" key="6">
    <source>
        <dbReference type="Pfam" id="PF01509"/>
    </source>
</evidence>